<name>A0A9N9Z9J6_9HYPO</name>
<gene>
    <name evidence="1" type="ORF">CSOL1703_00014799</name>
</gene>
<dbReference type="Proteomes" id="UP000775872">
    <property type="component" value="Unassembled WGS sequence"/>
</dbReference>
<reference evidence="2" key="1">
    <citation type="submission" date="2019-06" db="EMBL/GenBank/DDBJ databases">
        <authorList>
            <person name="Broberg M."/>
        </authorList>
    </citation>
    <scope>NUCLEOTIDE SEQUENCE [LARGE SCALE GENOMIC DNA]</scope>
</reference>
<protein>
    <submittedName>
        <fullName evidence="1">Uncharacterized protein</fullName>
    </submittedName>
</protein>
<evidence type="ECO:0000313" key="2">
    <source>
        <dbReference type="Proteomes" id="UP000775872"/>
    </source>
</evidence>
<dbReference type="AlphaFoldDB" id="A0A9N9Z9J6"/>
<dbReference type="EMBL" id="CABFOC020000040">
    <property type="protein sequence ID" value="CAH0051476.1"/>
    <property type="molecule type" value="Genomic_DNA"/>
</dbReference>
<organism evidence="1 2">
    <name type="scientific">Clonostachys solani</name>
    <dbReference type="NCBI Taxonomy" id="160281"/>
    <lineage>
        <taxon>Eukaryota</taxon>
        <taxon>Fungi</taxon>
        <taxon>Dikarya</taxon>
        <taxon>Ascomycota</taxon>
        <taxon>Pezizomycotina</taxon>
        <taxon>Sordariomycetes</taxon>
        <taxon>Hypocreomycetidae</taxon>
        <taxon>Hypocreales</taxon>
        <taxon>Bionectriaceae</taxon>
        <taxon>Clonostachys</taxon>
    </lineage>
</organism>
<accession>A0A9N9Z9J6</accession>
<reference evidence="1 2" key="2">
    <citation type="submission" date="2021-10" db="EMBL/GenBank/DDBJ databases">
        <authorList>
            <person name="Piombo E."/>
        </authorList>
    </citation>
    <scope>NUCLEOTIDE SEQUENCE [LARGE SCALE GENOMIC DNA]</scope>
</reference>
<proteinExistence type="predicted"/>
<keyword evidence="2" id="KW-1185">Reference proteome</keyword>
<evidence type="ECO:0000313" key="1">
    <source>
        <dbReference type="EMBL" id="CAH0051476.1"/>
    </source>
</evidence>
<sequence length="61" mass="6444">MASHNYSWSVNTTIELGLVMQAQRLATAGCIVVTTGIFTNKIPGAAVATWVTAITLDLQHG</sequence>
<comment type="caution">
    <text evidence="1">The sequence shown here is derived from an EMBL/GenBank/DDBJ whole genome shotgun (WGS) entry which is preliminary data.</text>
</comment>